<organism evidence="3 4">
    <name type="scientific">Nematostella vectensis</name>
    <name type="common">Starlet sea anemone</name>
    <dbReference type="NCBI Taxonomy" id="45351"/>
    <lineage>
        <taxon>Eukaryota</taxon>
        <taxon>Metazoa</taxon>
        <taxon>Cnidaria</taxon>
        <taxon>Anthozoa</taxon>
        <taxon>Hexacorallia</taxon>
        <taxon>Actiniaria</taxon>
        <taxon>Edwardsiidae</taxon>
        <taxon>Nematostella</taxon>
    </lineage>
</organism>
<dbReference type="Gene3D" id="1.10.10.1200">
    <property type="entry name" value="MAGE homology domain, winged helix WH1 motif"/>
    <property type="match status" value="1"/>
</dbReference>
<dbReference type="AlphaFoldDB" id="A7RJF6"/>
<evidence type="ECO:0000259" key="2">
    <source>
        <dbReference type="PROSITE" id="PS50838"/>
    </source>
</evidence>
<dbReference type="SMART" id="SM01373">
    <property type="entry name" value="MAGE"/>
    <property type="match status" value="1"/>
</dbReference>
<dbReference type="HOGENOM" id="CLU_039582_2_1_1"/>
<dbReference type="FunFam" id="1.10.10.1210:FF:000001">
    <property type="entry name" value="melanoma-associated antigen D1"/>
    <property type="match status" value="1"/>
</dbReference>
<dbReference type="PANTHER" id="PTHR11736">
    <property type="entry name" value="MELANOMA-ASSOCIATED ANTIGEN MAGE ANTIGEN"/>
    <property type="match status" value="1"/>
</dbReference>
<keyword evidence="4" id="KW-1185">Reference proteome</keyword>
<dbReference type="PROSITE" id="PS50838">
    <property type="entry name" value="MAGE"/>
    <property type="match status" value="1"/>
</dbReference>
<evidence type="ECO:0000313" key="4">
    <source>
        <dbReference type="Proteomes" id="UP000001593"/>
    </source>
</evidence>
<feature type="compositionally biased region" description="Basic residues" evidence="1">
    <location>
        <begin position="1"/>
        <end position="12"/>
    </location>
</feature>
<evidence type="ECO:0000313" key="3">
    <source>
        <dbReference type="EMBL" id="EDO48369.1"/>
    </source>
</evidence>
<accession>A7RJF6</accession>
<dbReference type="PANTHER" id="PTHR11736:SF14">
    <property type="entry name" value="NSE3 HOMOLOG, SMC5-SMC6 COMPLEX COMPONENT"/>
    <property type="match status" value="1"/>
</dbReference>
<feature type="compositionally biased region" description="Basic residues" evidence="1">
    <location>
        <begin position="28"/>
        <end position="37"/>
    </location>
</feature>
<dbReference type="PhylomeDB" id="A7RJF6"/>
<dbReference type="InParanoid" id="A7RJF6"/>
<dbReference type="InterPro" id="IPR037445">
    <property type="entry name" value="MAGE"/>
</dbReference>
<dbReference type="InterPro" id="IPR041899">
    <property type="entry name" value="MAGE_WH2"/>
</dbReference>
<evidence type="ECO:0000256" key="1">
    <source>
        <dbReference type="SAM" id="MobiDB-lite"/>
    </source>
</evidence>
<dbReference type="Gene3D" id="1.10.10.1210">
    <property type="entry name" value="MAGE homology domain, winged helix WH2 motif"/>
    <property type="match status" value="1"/>
</dbReference>
<dbReference type="InterPro" id="IPR002190">
    <property type="entry name" value="MHD_dom"/>
</dbReference>
<dbReference type="eggNOG" id="KOG4562">
    <property type="taxonomic scope" value="Eukaryota"/>
</dbReference>
<dbReference type="OMA" id="KITYSWG"/>
<name>A7RJF6_NEMVE</name>
<feature type="domain" description="MAGE" evidence="2">
    <location>
        <begin position="60"/>
        <end position="285"/>
    </location>
</feature>
<protein>
    <recommendedName>
        <fullName evidence="2">MAGE domain-containing protein</fullName>
    </recommendedName>
</protein>
<gene>
    <name evidence="3" type="ORF">NEMVEDRAFT_v1g198001</name>
</gene>
<dbReference type="Pfam" id="PF01454">
    <property type="entry name" value="MAGE"/>
    <property type="match status" value="1"/>
</dbReference>
<dbReference type="EMBL" id="DS469514">
    <property type="protein sequence ID" value="EDO48369.1"/>
    <property type="molecule type" value="Genomic_DNA"/>
</dbReference>
<dbReference type="Proteomes" id="UP000001593">
    <property type="component" value="Unassembled WGS sequence"/>
</dbReference>
<reference evidence="3 4" key="1">
    <citation type="journal article" date="2007" name="Science">
        <title>Sea anemone genome reveals ancestral eumetazoan gene repertoire and genomic organization.</title>
        <authorList>
            <person name="Putnam N.H."/>
            <person name="Srivastava M."/>
            <person name="Hellsten U."/>
            <person name="Dirks B."/>
            <person name="Chapman J."/>
            <person name="Salamov A."/>
            <person name="Terry A."/>
            <person name="Shapiro H."/>
            <person name="Lindquist E."/>
            <person name="Kapitonov V.V."/>
            <person name="Jurka J."/>
            <person name="Genikhovich G."/>
            <person name="Grigoriev I.V."/>
            <person name="Lucas S.M."/>
            <person name="Steele R.E."/>
            <person name="Finnerty J.R."/>
            <person name="Technau U."/>
            <person name="Martindale M.Q."/>
            <person name="Rokhsar D.S."/>
        </authorList>
    </citation>
    <scope>NUCLEOTIDE SEQUENCE [LARGE SCALE GENOMIC DNA]</scope>
    <source>
        <strain evidence="4">CH2 X CH6</strain>
    </source>
</reference>
<sequence>MPKAKDKTRKRRVDTDDDEIPASQQTQGRRKGQKQRQQHADDDENSPSPTQKHQLSGAELDRKVAETTRYLLFADRKKIPIKRADITKHVLKEHSKAFSQVMELSTKQLHKVFGIELVEVEGSGKAKVYMLLDELDREEMHEMLDWGDESPRMGLLMLVLSVILMSDNIMNEVYSTSQTLNLRWVENNNKTNNNYTSLWHFLKKMGLEPKKEHEVFGDPEKLIAQEFTRQGYLERRKVTGGEEATFEYSWGSRSNKELTKRKVLEFVSEIYGTDIEVWTSQLKDIEDEEQEGVEVMEIN</sequence>
<proteinExistence type="predicted"/>
<dbReference type="GO" id="GO:0005634">
    <property type="term" value="C:nucleus"/>
    <property type="evidence" value="ECO:0000318"/>
    <property type="project" value="GO_Central"/>
</dbReference>
<dbReference type="InterPro" id="IPR041898">
    <property type="entry name" value="MAGE_WH1"/>
</dbReference>
<feature type="region of interest" description="Disordered" evidence="1">
    <location>
        <begin position="1"/>
        <end position="60"/>
    </location>
</feature>
<dbReference type="STRING" id="45351.A7RJF6"/>